<protein>
    <submittedName>
        <fullName evidence="1">Uncharacterized protein</fullName>
    </submittedName>
</protein>
<proteinExistence type="predicted"/>
<organism evidence="1 2">
    <name type="scientific">Elysia crispata</name>
    <name type="common">lettuce slug</name>
    <dbReference type="NCBI Taxonomy" id="231223"/>
    <lineage>
        <taxon>Eukaryota</taxon>
        <taxon>Metazoa</taxon>
        <taxon>Spiralia</taxon>
        <taxon>Lophotrochozoa</taxon>
        <taxon>Mollusca</taxon>
        <taxon>Gastropoda</taxon>
        <taxon>Heterobranchia</taxon>
        <taxon>Euthyneura</taxon>
        <taxon>Panpulmonata</taxon>
        <taxon>Sacoglossa</taxon>
        <taxon>Placobranchoidea</taxon>
        <taxon>Plakobranchidae</taxon>
        <taxon>Elysia</taxon>
    </lineage>
</organism>
<dbReference type="Proteomes" id="UP001283361">
    <property type="component" value="Unassembled WGS sequence"/>
</dbReference>
<gene>
    <name evidence="1" type="ORF">RRG08_022298</name>
</gene>
<dbReference type="EMBL" id="JAWDGP010003531">
    <property type="protein sequence ID" value="KAK3773589.1"/>
    <property type="molecule type" value="Genomic_DNA"/>
</dbReference>
<keyword evidence="2" id="KW-1185">Reference proteome</keyword>
<sequence>MGPVDLHTLMGIPQNYVEVCLPSGRILFTGGRTPLICAVGEDEAIRALLLELKPGMRRMPKRPSSNYLKVKLMEGSVIIVNNSCWCCCPGDSHCPPNGQSVNNTVDM</sequence>
<evidence type="ECO:0000313" key="2">
    <source>
        <dbReference type="Proteomes" id="UP001283361"/>
    </source>
</evidence>
<dbReference type="AlphaFoldDB" id="A0AAE0ZQ99"/>
<reference evidence="1" key="1">
    <citation type="journal article" date="2023" name="G3 (Bethesda)">
        <title>A reference genome for the long-term kleptoplast-retaining sea slug Elysia crispata morphotype clarki.</title>
        <authorList>
            <person name="Eastman K.E."/>
            <person name="Pendleton A.L."/>
            <person name="Shaikh M.A."/>
            <person name="Suttiyut T."/>
            <person name="Ogas R."/>
            <person name="Tomko P."/>
            <person name="Gavelis G."/>
            <person name="Widhalm J.R."/>
            <person name="Wisecaver J.H."/>
        </authorList>
    </citation>
    <scope>NUCLEOTIDE SEQUENCE</scope>
    <source>
        <strain evidence="1">ECLA1</strain>
    </source>
</reference>
<accession>A0AAE0ZQ99</accession>
<name>A0AAE0ZQ99_9GAST</name>
<evidence type="ECO:0000313" key="1">
    <source>
        <dbReference type="EMBL" id="KAK3773589.1"/>
    </source>
</evidence>
<comment type="caution">
    <text evidence="1">The sequence shown here is derived from an EMBL/GenBank/DDBJ whole genome shotgun (WGS) entry which is preliminary data.</text>
</comment>